<protein>
    <submittedName>
        <fullName evidence="2">Phosphoglycerate mutase-like protein</fullName>
    </submittedName>
</protein>
<dbReference type="InterPro" id="IPR029033">
    <property type="entry name" value="His_PPase_superfam"/>
</dbReference>
<dbReference type="Pfam" id="PF00300">
    <property type="entry name" value="His_Phos_1"/>
    <property type="match status" value="1"/>
</dbReference>
<dbReference type="InterPro" id="IPR050275">
    <property type="entry name" value="PGM_Phosphatase"/>
</dbReference>
<dbReference type="GO" id="GO:0016791">
    <property type="term" value="F:phosphatase activity"/>
    <property type="evidence" value="ECO:0007669"/>
    <property type="project" value="TreeGrafter"/>
</dbReference>
<dbReference type="GO" id="GO:0005737">
    <property type="term" value="C:cytoplasm"/>
    <property type="evidence" value="ECO:0007669"/>
    <property type="project" value="TreeGrafter"/>
</dbReference>
<dbReference type="SMART" id="SM00855">
    <property type="entry name" value="PGAM"/>
    <property type="match status" value="1"/>
</dbReference>
<dbReference type="OrthoDB" id="496981at2759"/>
<gene>
    <name evidence="2" type="ORF">K504DRAFT_412946</name>
</gene>
<dbReference type="SUPFAM" id="SSF53254">
    <property type="entry name" value="Phosphoglycerate mutase-like"/>
    <property type="match status" value="1"/>
</dbReference>
<dbReference type="InterPro" id="IPR013078">
    <property type="entry name" value="His_Pase_superF_clade-1"/>
</dbReference>
<dbReference type="Gene3D" id="3.40.50.1240">
    <property type="entry name" value="Phosphoglycerate mutase-like"/>
    <property type="match status" value="1"/>
</dbReference>
<organism evidence="2 3">
    <name type="scientific">Pleomassaria siparia CBS 279.74</name>
    <dbReference type="NCBI Taxonomy" id="1314801"/>
    <lineage>
        <taxon>Eukaryota</taxon>
        <taxon>Fungi</taxon>
        <taxon>Dikarya</taxon>
        <taxon>Ascomycota</taxon>
        <taxon>Pezizomycotina</taxon>
        <taxon>Dothideomycetes</taxon>
        <taxon>Pleosporomycetidae</taxon>
        <taxon>Pleosporales</taxon>
        <taxon>Pleomassariaceae</taxon>
        <taxon>Pleomassaria</taxon>
    </lineage>
</organism>
<dbReference type="EMBL" id="MU005776">
    <property type="protein sequence ID" value="KAF2706222.1"/>
    <property type="molecule type" value="Genomic_DNA"/>
</dbReference>
<dbReference type="CDD" id="cd07067">
    <property type="entry name" value="HP_PGM_like"/>
    <property type="match status" value="1"/>
</dbReference>
<proteinExistence type="predicted"/>
<dbReference type="Proteomes" id="UP000799428">
    <property type="component" value="Unassembled WGS sequence"/>
</dbReference>
<keyword evidence="3" id="KW-1185">Reference proteome</keyword>
<accession>A0A6G1K135</accession>
<dbReference type="PANTHER" id="PTHR48100:SF54">
    <property type="entry name" value="PHOSPHATASE SPAC5H10.03-RELATED"/>
    <property type="match status" value="1"/>
</dbReference>
<feature type="region of interest" description="Disordered" evidence="1">
    <location>
        <begin position="219"/>
        <end position="257"/>
    </location>
</feature>
<reference evidence="2" key="1">
    <citation type="journal article" date="2020" name="Stud. Mycol.">
        <title>101 Dothideomycetes genomes: a test case for predicting lifestyles and emergence of pathogens.</title>
        <authorList>
            <person name="Haridas S."/>
            <person name="Albert R."/>
            <person name="Binder M."/>
            <person name="Bloem J."/>
            <person name="Labutti K."/>
            <person name="Salamov A."/>
            <person name="Andreopoulos B."/>
            <person name="Baker S."/>
            <person name="Barry K."/>
            <person name="Bills G."/>
            <person name="Bluhm B."/>
            <person name="Cannon C."/>
            <person name="Castanera R."/>
            <person name="Culley D."/>
            <person name="Daum C."/>
            <person name="Ezra D."/>
            <person name="Gonzalez J."/>
            <person name="Henrissat B."/>
            <person name="Kuo A."/>
            <person name="Liang C."/>
            <person name="Lipzen A."/>
            <person name="Lutzoni F."/>
            <person name="Magnuson J."/>
            <person name="Mondo S."/>
            <person name="Nolan M."/>
            <person name="Ohm R."/>
            <person name="Pangilinan J."/>
            <person name="Park H.-J."/>
            <person name="Ramirez L."/>
            <person name="Alfaro M."/>
            <person name="Sun H."/>
            <person name="Tritt A."/>
            <person name="Yoshinaga Y."/>
            <person name="Zwiers L.-H."/>
            <person name="Turgeon B."/>
            <person name="Goodwin S."/>
            <person name="Spatafora J."/>
            <person name="Crous P."/>
            <person name="Grigoriev I."/>
        </authorList>
    </citation>
    <scope>NUCLEOTIDE SEQUENCE</scope>
    <source>
        <strain evidence="2">CBS 279.74</strain>
    </source>
</reference>
<dbReference type="AlphaFoldDB" id="A0A6G1K135"/>
<evidence type="ECO:0000313" key="3">
    <source>
        <dbReference type="Proteomes" id="UP000799428"/>
    </source>
</evidence>
<evidence type="ECO:0000256" key="1">
    <source>
        <dbReference type="SAM" id="MobiDB-lite"/>
    </source>
</evidence>
<sequence>MPPKLYLVRHAEGEHNATRNYTIPDPPLTAKGKSQCHALQSTFEHHNAIDLVLASPLRRTIQTAALSFGRTLARNEVPFVLLPLLQEVSDSGSDTGSAPDELKRGISELFANDGIEFDLGKIDFGAVHEEWDSKTGIYAYTKEAISQRASDLRKYMFKRPETNILVVTHGAFLHFLTEDWDVSDPMTSNLFAGTAYNNCELRVFEFTPESTSSGARIVETAESKQSRGQDQPETDPHVLDDLSVVSEKMTNGDVVGS</sequence>
<name>A0A6G1K135_9PLEO</name>
<dbReference type="PANTHER" id="PTHR48100">
    <property type="entry name" value="BROAD-SPECIFICITY PHOSPHATASE YOR283W-RELATED"/>
    <property type="match status" value="1"/>
</dbReference>
<evidence type="ECO:0000313" key="2">
    <source>
        <dbReference type="EMBL" id="KAF2706222.1"/>
    </source>
</evidence>